<name>A0A9W6WV25_9STRA</name>
<dbReference type="AlphaFoldDB" id="A0A9W6WV25"/>
<feature type="region of interest" description="Disordered" evidence="1">
    <location>
        <begin position="64"/>
        <end position="108"/>
    </location>
</feature>
<evidence type="ECO:0000256" key="1">
    <source>
        <dbReference type="SAM" id="MobiDB-lite"/>
    </source>
</evidence>
<keyword evidence="3" id="KW-1185">Reference proteome</keyword>
<evidence type="ECO:0000313" key="3">
    <source>
        <dbReference type="Proteomes" id="UP001165121"/>
    </source>
</evidence>
<dbReference type="Proteomes" id="UP001165121">
    <property type="component" value="Unassembled WGS sequence"/>
</dbReference>
<proteinExistence type="predicted"/>
<comment type="caution">
    <text evidence="2">The sequence shown here is derived from an EMBL/GenBank/DDBJ whole genome shotgun (WGS) entry which is preliminary data.</text>
</comment>
<dbReference type="EMBL" id="BSXT01000136">
    <property type="protein sequence ID" value="GMF18592.1"/>
    <property type="molecule type" value="Genomic_DNA"/>
</dbReference>
<feature type="compositionally biased region" description="Polar residues" evidence="1">
    <location>
        <begin position="68"/>
        <end position="86"/>
    </location>
</feature>
<reference evidence="2" key="1">
    <citation type="submission" date="2023-04" db="EMBL/GenBank/DDBJ databases">
        <title>Phytophthora fragariaefolia NBRC 109709.</title>
        <authorList>
            <person name="Ichikawa N."/>
            <person name="Sato H."/>
            <person name="Tonouchi N."/>
        </authorList>
    </citation>
    <scope>NUCLEOTIDE SEQUENCE</scope>
    <source>
        <strain evidence="2">NBRC 109709</strain>
    </source>
</reference>
<evidence type="ECO:0000313" key="2">
    <source>
        <dbReference type="EMBL" id="GMF18592.1"/>
    </source>
</evidence>
<accession>A0A9W6WV25</accession>
<gene>
    <name evidence="2" type="ORF">Pfra01_000167500</name>
</gene>
<protein>
    <submittedName>
        <fullName evidence="2">Unnamed protein product</fullName>
    </submittedName>
</protein>
<sequence length="108" mass="11311">MVRDIALDRREEAVAAADIDPEDDIDESQMDGLMEIVADPEIDSPSAQPITPTAVPAAAVPATMPANDEQQPIQAANTSCAASTAPNKRRRDGPRKNAPAAAATPTHK</sequence>
<organism evidence="2 3">
    <name type="scientific">Phytophthora fragariaefolia</name>
    <dbReference type="NCBI Taxonomy" id="1490495"/>
    <lineage>
        <taxon>Eukaryota</taxon>
        <taxon>Sar</taxon>
        <taxon>Stramenopiles</taxon>
        <taxon>Oomycota</taxon>
        <taxon>Peronosporomycetes</taxon>
        <taxon>Peronosporales</taxon>
        <taxon>Peronosporaceae</taxon>
        <taxon>Phytophthora</taxon>
    </lineage>
</organism>